<evidence type="ECO:0000313" key="3">
    <source>
        <dbReference type="Proteomes" id="UP000178656"/>
    </source>
</evidence>
<sequence>MEKWWLIVLSVCCFALTACSWLAPNYSKAVTEEYQLEQMEKQTALMEQQTADLSRIADAIEKIANLPR</sequence>
<keyword evidence="1" id="KW-0732">Signal</keyword>
<dbReference type="EMBL" id="MFGM01000059">
    <property type="protein sequence ID" value="OGF35068.1"/>
    <property type="molecule type" value="Genomic_DNA"/>
</dbReference>
<dbReference type="Proteomes" id="UP000178656">
    <property type="component" value="Unassembled WGS sequence"/>
</dbReference>
<name>A0A1F5T7Y4_9BACT</name>
<feature type="chain" id="PRO_5009521344" evidence="1">
    <location>
        <begin position="24"/>
        <end position="68"/>
    </location>
</feature>
<feature type="signal peptide" evidence="1">
    <location>
        <begin position="1"/>
        <end position="23"/>
    </location>
</feature>
<gene>
    <name evidence="2" type="ORF">A2482_03065</name>
</gene>
<dbReference type="AlphaFoldDB" id="A0A1F5T7Y4"/>
<evidence type="ECO:0000256" key="1">
    <source>
        <dbReference type="SAM" id="SignalP"/>
    </source>
</evidence>
<accession>A0A1F5T7Y4</accession>
<reference evidence="2 3" key="1">
    <citation type="journal article" date="2016" name="Nat. Commun.">
        <title>Thousands of microbial genomes shed light on interconnected biogeochemical processes in an aquifer system.</title>
        <authorList>
            <person name="Anantharaman K."/>
            <person name="Brown C.T."/>
            <person name="Hug L.A."/>
            <person name="Sharon I."/>
            <person name="Castelle C.J."/>
            <person name="Probst A.J."/>
            <person name="Thomas B.C."/>
            <person name="Singh A."/>
            <person name="Wilkins M.J."/>
            <person name="Karaoz U."/>
            <person name="Brodie E.L."/>
            <person name="Williams K.H."/>
            <person name="Hubbard S.S."/>
            <person name="Banfield J.F."/>
        </authorList>
    </citation>
    <scope>NUCLEOTIDE SEQUENCE [LARGE SCALE GENOMIC DNA]</scope>
</reference>
<protein>
    <submittedName>
        <fullName evidence="2">Uncharacterized protein</fullName>
    </submittedName>
</protein>
<organism evidence="2 3">
    <name type="scientific">Candidatus Falkowbacteria bacterium RIFOXYC2_FULL_48_21</name>
    <dbReference type="NCBI Taxonomy" id="1798005"/>
    <lineage>
        <taxon>Bacteria</taxon>
        <taxon>Candidatus Falkowiibacteriota</taxon>
    </lineage>
</organism>
<proteinExistence type="predicted"/>
<dbReference type="PROSITE" id="PS51257">
    <property type="entry name" value="PROKAR_LIPOPROTEIN"/>
    <property type="match status" value="1"/>
</dbReference>
<evidence type="ECO:0000313" key="2">
    <source>
        <dbReference type="EMBL" id="OGF35068.1"/>
    </source>
</evidence>
<comment type="caution">
    <text evidence="2">The sequence shown here is derived from an EMBL/GenBank/DDBJ whole genome shotgun (WGS) entry which is preliminary data.</text>
</comment>